<dbReference type="PATRIC" id="fig|1121326.3.peg.6014"/>
<gene>
    <name evidence="1" type="ORF">CLMAG_59460</name>
    <name evidence="2" type="ORF">CLMAG_60360</name>
</gene>
<reference evidence="2 3" key="1">
    <citation type="submission" date="2016-04" db="EMBL/GenBank/DDBJ databases">
        <title>Genome sequence of Clostridium magnum DSM 2767.</title>
        <authorList>
            <person name="Poehlein A."/>
            <person name="Uhlig R."/>
            <person name="Fischer R."/>
            <person name="Bahl H."/>
            <person name="Daniel R."/>
        </authorList>
    </citation>
    <scope>NUCLEOTIDE SEQUENCE [LARGE SCALE GENOMIC DNA]</scope>
    <source>
        <strain evidence="2 3">DSM 2767</strain>
    </source>
</reference>
<comment type="caution">
    <text evidence="2">The sequence shown here is derived from an EMBL/GenBank/DDBJ whole genome shotgun (WGS) entry which is preliminary data.</text>
</comment>
<evidence type="ECO:0000313" key="1">
    <source>
        <dbReference type="EMBL" id="KZL88657.1"/>
    </source>
</evidence>
<proteinExistence type="predicted"/>
<evidence type="ECO:0000313" key="3">
    <source>
        <dbReference type="Proteomes" id="UP000076603"/>
    </source>
</evidence>
<dbReference type="EMBL" id="LWAE01000015">
    <property type="protein sequence ID" value="KZL88657.1"/>
    <property type="molecule type" value="Genomic_DNA"/>
</dbReference>
<dbReference type="AlphaFoldDB" id="A0A162QNB8"/>
<dbReference type="STRING" id="1121326.CLMAG_59460"/>
<dbReference type="Proteomes" id="UP000076603">
    <property type="component" value="Unassembled WGS sequence"/>
</dbReference>
<evidence type="ECO:0000313" key="2">
    <source>
        <dbReference type="EMBL" id="KZL88747.1"/>
    </source>
</evidence>
<dbReference type="EMBL" id="LWAE01000015">
    <property type="protein sequence ID" value="KZL88747.1"/>
    <property type="molecule type" value="Genomic_DNA"/>
</dbReference>
<accession>A0A162QNB8</accession>
<sequence length="31" mass="3697">MLNMNLSNKEFNQKGYVTARICETLYLYPLE</sequence>
<name>A0A162QNB8_9CLOT</name>
<keyword evidence="3" id="KW-1185">Reference proteome</keyword>
<protein>
    <submittedName>
        <fullName evidence="2">Uncharacterized protein</fullName>
    </submittedName>
</protein>
<organism evidence="2 3">
    <name type="scientific">Clostridium magnum DSM 2767</name>
    <dbReference type="NCBI Taxonomy" id="1121326"/>
    <lineage>
        <taxon>Bacteria</taxon>
        <taxon>Bacillati</taxon>
        <taxon>Bacillota</taxon>
        <taxon>Clostridia</taxon>
        <taxon>Eubacteriales</taxon>
        <taxon>Clostridiaceae</taxon>
        <taxon>Clostridium</taxon>
    </lineage>
</organism>